<dbReference type="InterPro" id="IPR001387">
    <property type="entry name" value="Cro/C1-type_HTH"/>
</dbReference>
<organism evidence="1 2">
    <name type="scientific">Thermodesulfitimonas autotrophica</name>
    <dbReference type="NCBI Taxonomy" id="1894989"/>
    <lineage>
        <taxon>Bacteria</taxon>
        <taxon>Bacillati</taxon>
        <taxon>Bacillota</taxon>
        <taxon>Clostridia</taxon>
        <taxon>Thermoanaerobacterales</taxon>
        <taxon>Thermoanaerobacteraceae</taxon>
        <taxon>Thermodesulfitimonas</taxon>
    </lineage>
</organism>
<name>A0A3N5AX39_9THEO</name>
<dbReference type="RefSeq" id="WP_123926997.1">
    <property type="nucleotide sequence ID" value="NZ_RKRE01000001.1"/>
</dbReference>
<dbReference type="GO" id="GO:0003677">
    <property type="term" value="F:DNA binding"/>
    <property type="evidence" value="ECO:0007669"/>
    <property type="project" value="InterPro"/>
</dbReference>
<dbReference type="EMBL" id="RKRE01000001">
    <property type="protein sequence ID" value="RPF49487.1"/>
    <property type="molecule type" value="Genomic_DNA"/>
</dbReference>
<dbReference type="SUPFAM" id="SSF47413">
    <property type="entry name" value="lambda repressor-like DNA-binding domains"/>
    <property type="match status" value="1"/>
</dbReference>
<gene>
    <name evidence="1" type="ORF">EDD75_0303</name>
</gene>
<dbReference type="OrthoDB" id="1859224at2"/>
<dbReference type="CDD" id="cd00093">
    <property type="entry name" value="HTH_XRE"/>
    <property type="match status" value="1"/>
</dbReference>
<evidence type="ECO:0000313" key="1">
    <source>
        <dbReference type="EMBL" id="RPF49487.1"/>
    </source>
</evidence>
<dbReference type="AlphaFoldDB" id="A0A3N5AX39"/>
<keyword evidence="2" id="KW-1185">Reference proteome</keyword>
<dbReference type="Proteomes" id="UP000282654">
    <property type="component" value="Unassembled WGS sequence"/>
</dbReference>
<reference evidence="1 2" key="1">
    <citation type="submission" date="2018-11" db="EMBL/GenBank/DDBJ databases">
        <title>Genomic Encyclopedia of Type Strains, Phase IV (KMG-IV): sequencing the most valuable type-strain genomes for metagenomic binning, comparative biology and taxonomic classification.</title>
        <authorList>
            <person name="Goeker M."/>
        </authorList>
    </citation>
    <scope>NUCLEOTIDE SEQUENCE [LARGE SCALE GENOMIC DNA]</scope>
    <source>
        <strain evidence="1 2">DSM 102936</strain>
    </source>
</reference>
<sequence>MRCKTLRETIFKELTLCRIFWPAILHPAQSIALARRFSGLSSPEFARLLGASRSYLSFIESANRPFPEEWIKEPVLIQKCQTSLALFYETTDPSDLVLKLGNLLAVSKAIEQIIAAQPHLAAVLQDLCWDQIVKATELVEVVGNEQKRVLLSSSLLVGLVTGVVNFQDLSRRTADRPLKRMIAAKPGGFVNKKPVILARMAFFFLPSLCYVLKPSEGISLLQI</sequence>
<evidence type="ECO:0000313" key="2">
    <source>
        <dbReference type="Proteomes" id="UP000282654"/>
    </source>
</evidence>
<accession>A0A3N5AX39</accession>
<dbReference type="InterPro" id="IPR010982">
    <property type="entry name" value="Lambda_DNA-bd_dom_sf"/>
</dbReference>
<protein>
    <submittedName>
        <fullName evidence="1">Uncharacterized protein</fullName>
    </submittedName>
</protein>
<proteinExistence type="predicted"/>
<comment type="caution">
    <text evidence="1">The sequence shown here is derived from an EMBL/GenBank/DDBJ whole genome shotgun (WGS) entry which is preliminary data.</text>
</comment>